<reference evidence="2" key="2">
    <citation type="submission" date="2025-09" db="UniProtKB">
        <authorList>
            <consortium name="Ensembl"/>
        </authorList>
    </citation>
    <scope>IDENTIFICATION</scope>
</reference>
<dbReference type="GO" id="GO:0045505">
    <property type="term" value="F:dynein intermediate chain binding"/>
    <property type="evidence" value="ECO:0007669"/>
    <property type="project" value="InterPro"/>
</dbReference>
<dbReference type="Pfam" id="PF12774">
    <property type="entry name" value="AAA_6"/>
    <property type="match status" value="1"/>
</dbReference>
<evidence type="ECO:0000259" key="1">
    <source>
        <dbReference type="Pfam" id="PF12774"/>
    </source>
</evidence>
<dbReference type="Proteomes" id="UP000694555">
    <property type="component" value="Unplaced"/>
</dbReference>
<dbReference type="Gene3D" id="1.10.8.710">
    <property type="match status" value="1"/>
</dbReference>
<dbReference type="Ensembl" id="ENSBJAT00000000290.1">
    <property type="protein sequence ID" value="ENSBJAP00000000280.1"/>
    <property type="gene ID" value="ENSBJAG00000000264.1"/>
</dbReference>
<dbReference type="InterPro" id="IPR043157">
    <property type="entry name" value="Dynein_AAA1S"/>
</dbReference>
<protein>
    <recommendedName>
        <fullName evidence="1">Dynein heavy chain hydrolytic ATP-binding dynein motor region domain-containing protein</fullName>
    </recommendedName>
</protein>
<feature type="domain" description="Dynein heavy chain hydrolytic ATP-binding dynein motor region" evidence="1">
    <location>
        <begin position="1"/>
        <end position="102"/>
    </location>
</feature>
<accession>A0A8B9Z178</accession>
<dbReference type="GO" id="GO:0051959">
    <property type="term" value="F:dynein light intermediate chain binding"/>
    <property type="evidence" value="ECO:0007669"/>
    <property type="project" value="InterPro"/>
</dbReference>
<dbReference type="PANTHER" id="PTHR45703:SF4">
    <property type="entry name" value="DYNEIN AXONEMAL HEAVY CHAIN 17"/>
    <property type="match status" value="1"/>
</dbReference>
<evidence type="ECO:0000313" key="3">
    <source>
        <dbReference type="Proteomes" id="UP000694555"/>
    </source>
</evidence>
<reference evidence="2" key="1">
    <citation type="submission" date="2025-08" db="UniProtKB">
        <authorList>
            <consortium name="Ensembl"/>
        </authorList>
    </citation>
    <scope>IDENTIFICATION</scope>
</reference>
<sequence length="244" mass="27602">MRAIKSVLVVAGSLKRDDPERPEDQVLMRSLRDFNIPKIVTDDVPVFMGLIGDLFPALDVPRKLWHLCLKFRSVFSQVVQLEELLTVRHSVFVVGNAGTGKSQVMRSLNKTYQIMKRRPVWTDLNPKAVTNDELFGIINPATREWKDGLFSSIMRELANITHDGPKWMVLDGDIDPMWIESLNTVMDDNKVLTLASNERIPLNPTMRLVFEISHLRTATPATVSRAGESWPELHTGILHGPGRI</sequence>
<organism evidence="2 3">
    <name type="scientific">Buteo japonicus</name>
    <dbReference type="NCBI Taxonomy" id="224669"/>
    <lineage>
        <taxon>Eukaryota</taxon>
        <taxon>Metazoa</taxon>
        <taxon>Chordata</taxon>
        <taxon>Craniata</taxon>
        <taxon>Vertebrata</taxon>
        <taxon>Euteleostomi</taxon>
        <taxon>Archelosauria</taxon>
        <taxon>Archosauria</taxon>
        <taxon>Dinosauria</taxon>
        <taxon>Saurischia</taxon>
        <taxon>Theropoda</taxon>
        <taxon>Coelurosauria</taxon>
        <taxon>Aves</taxon>
        <taxon>Neognathae</taxon>
        <taxon>Neoaves</taxon>
        <taxon>Telluraves</taxon>
        <taxon>Accipitrimorphae</taxon>
        <taxon>Accipitriformes</taxon>
        <taxon>Accipitridae</taxon>
        <taxon>Accipitrinae</taxon>
        <taxon>Buteo</taxon>
    </lineage>
</organism>
<proteinExistence type="predicted"/>
<dbReference type="AlphaFoldDB" id="A0A8B9Z178"/>
<evidence type="ECO:0000313" key="2">
    <source>
        <dbReference type="Ensembl" id="ENSBJAP00000000280.1"/>
    </source>
</evidence>
<dbReference type="GO" id="GO:0030286">
    <property type="term" value="C:dynein complex"/>
    <property type="evidence" value="ECO:0007669"/>
    <property type="project" value="InterPro"/>
</dbReference>
<dbReference type="GO" id="GO:0007018">
    <property type="term" value="P:microtubule-based movement"/>
    <property type="evidence" value="ECO:0007669"/>
    <property type="project" value="InterPro"/>
</dbReference>
<dbReference type="SUPFAM" id="SSF52540">
    <property type="entry name" value="P-loop containing nucleoside triphosphate hydrolases"/>
    <property type="match status" value="1"/>
</dbReference>
<dbReference type="PANTHER" id="PTHR45703">
    <property type="entry name" value="DYNEIN HEAVY CHAIN"/>
    <property type="match status" value="1"/>
</dbReference>
<dbReference type="GO" id="GO:0005524">
    <property type="term" value="F:ATP binding"/>
    <property type="evidence" value="ECO:0007669"/>
    <property type="project" value="InterPro"/>
</dbReference>
<dbReference type="Gene3D" id="3.40.50.300">
    <property type="entry name" value="P-loop containing nucleotide triphosphate hydrolases"/>
    <property type="match status" value="1"/>
</dbReference>
<keyword evidence="3" id="KW-1185">Reference proteome</keyword>
<dbReference type="InterPro" id="IPR026983">
    <property type="entry name" value="DHC"/>
</dbReference>
<name>A0A8B9Z178_9AVES</name>
<dbReference type="InterPro" id="IPR027417">
    <property type="entry name" value="P-loop_NTPase"/>
</dbReference>
<dbReference type="InterPro" id="IPR035699">
    <property type="entry name" value="AAA_6"/>
</dbReference>